<evidence type="ECO:0000256" key="12">
    <source>
        <dbReference type="SAM" id="SignalP"/>
    </source>
</evidence>
<evidence type="ECO:0000256" key="11">
    <source>
        <dbReference type="ARBA" id="ARBA00049091"/>
    </source>
</evidence>
<evidence type="ECO:0000256" key="6">
    <source>
        <dbReference type="ARBA" id="ARBA00023157"/>
    </source>
</evidence>
<organism evidence="14 15">
    <name type="scientific">Kangiella koreensis (strain DSM 16069 / JCM 12317 / KCTC 12182 / SW-125)</name>
    <dbReference type="NCBI Taxonomy" id="523791"/>
    <lineage>
        <taxon>Bacteria</taxon>
        <taxon>Pseudomonadati</taxon>
        <taxon>Pseudomonadota</taxon>
        <taxon>Gammaproteobacteria</taxon>
        <taxon>Kangiellales</taxon>
        <taxon>Kangiellaceae</taxon>
        <taxon>Kangiella</taxon>
    </lineage>
</organism>
<dbReference type="GO" id="GO:0034599">
    <property type="term" value="P:cellular response to oxidative stress"/>
    <property type="evidence" value="ECO:0007669"/>
    <property type="project" value="TreeGrafter"/>
</dbReference>
<dbReference type="AlphaFoldDB" id="C7RA43"/>
<evidence type="ECO:0000256" key="9">
    <source>
        <dbReference type="ARBA" id="ARBA00038489"/>
    </source>
</evidence>
<keyword evidence="6" id="KW-1015">Disulfide bond</keyword>
<dbReference type="RefSeq" id="WP_012800676.1">
    <property type="nucleotide sequence ID" value="NC_013166.1"/>
</dbReference>
<protein>
    <recommendedName>
        <fullName evidence="2">thioredoxin-dependent peroxiredoxin</fullName>
        <ecNumber evidence="2">1.11.1.24</ecNumber>
    </recommendedName>
    <alternativeName>
        <fullName evidence="8">Thioredoxin peroxidase</fullName>
    </alternativeName>
    <alternativeName>
        <fullName evidence="10">Thioredoxin-dependent peroxiredoxin Bcp</fullName>
    </alternativeName>
</protein>
<evidence type="ECO:0000256" key="5">
    <source>
        <dbReference type="ARBA" id="ARBA00023002"/>
    </source>
</evidence>
<dbReference type="Proteomes" id="UP000001231">
    <property type="component" value="Chromosome"/>
</dbReference>
<evidence type="ECO:0000256" key="3">
    <source>
        <dbReference type="ARBA" id="ARBA00022559"/>
    </source>
</evidence>
<evidence type="ECO:0000256" key="10">
    <source>
        <dbReference type="ARBA" id="ARBA00042639"/>
    </source>
</evidence>
<name>C7RA43_KANKD</name>
<dbReference type="GO" id="GO:0005737">
    <property type="term" value="C:cytoplasm"/>
    <property type="evidence" value="ECO:0007669"/>
    <property type="project" value="TreeGrafter"/>
</dbReference>
<sequence>MKQIKAVLILIITSLISVSAVALDRTKIVDDANHVTPLLIGQQVPDIHLWDTEGKPFRLLEKVKQKPTILLFYRGGWCPFCNAQLSQIQEIESELVEMGYQLLAVSPDTPDELVQTSETRNLSYELVSDFQLAATRGFGLAFHIDDGYAGKIEELGGKAAKAEGDSQSTLPVPAVFILDKQGMIQFEYINPNYKVRIESELLLAAAKVALGQNK</sequence>
<dbReference type="InterPro" id="IPR000866">
    <property type="entry name" value="AhpC/TSA"/>
</dbReference>
<dbReference type="EC" id="1.11.1.24" evidence="2"/>
<evidence type="ECO:0000313" key="14">
    <source>
        <dbReference type="EMBL" id="ACV26162.1"/>
    </source>
</evidence>
<dbReference type="InterPro" id="IPR036249">
    <property type="entry name" value="Thioredoxin-like_sf"/>
</dbReference>
<dbReference type="PROSITE" id="PS51352">
    <property type="entry name" value="THIOREDOXIN_2"/>
    <property type="match status" value="1"/>
</dbReference>
<dbReference type="Pfam" id="PF00578">
    <property type="entry name" value="AhpC-TSA"/>
    <property type="match status" value="1"/>
</dbReference>
<dbReference type="InterPro" id="IPR013766">
    <property type="entry name" value="Thioredoxin_domain"/>
</dbReference>
<dbReference type="eggNOG" id="COG1225">
    <property type="taxonomic scope" value="Bacteria"/>
</dbReference>
<dbReference type="STRING" id="523791.Kkor_0742"/>
<dbReference type="KEGG" id="kko:Kkor_0742"/>
<comment type="catalytic activity">
    <reaction evidence="11">
        <text>a hydroperoxide + [thioredoxin]-dithiol = an alcohol + [thioredoxin]-disulfide + H2O</text>
        <dbReference type="Rhea" id="RHEA:62620"/>
        <dbReference type="Rhea" id="RHEA-COMP:10698"/>
        <dbReference type="Rhea" id="RHEA-COMP:10700"/>
        <dbReference type="ChEBI" id="CHEBI:15377"/>
        <dbReference type="ChEBI" id="CHEBI:29950"/>
        <dbReference type="ChEBI" id="CHEBI:30879"/>
        <dbReference type="ChEBI" id="CHEBI:35924"/>
        <dbReference type="ChEBI" id="CHEBI:50058"/>
        <dbReference type="EC" id="1.11.1.24"/>
    </reaction>
</comment>
<comment type="similarity">
    <text evidence="9">Belongs to the peroxiredoxin family. BCP/PrxQ subfamily.</text>
</comment>
<evidence type="ECO:0000256" key="7">
    <source>
        <dbReference type="ARBA" id="ARBA00023284"/>
    </source>
</evidence>
<dbReference type="InterPro" id="IPR050924">
    <property type="entry name" value="Peroxiredoxin_BCP/PrxQ"/>
</dbReference>
<evidence type="ECO:0000256" key="2">
    <source>
        <dbReference type="ARBA" id="ARBA00013017"/>
    </source>
</evidence>
<proteinExistence type="inferred from homology"/>
<evidence type="ECO:0000256" key="8">
    <source>
        <dbReference type="ARBA" id="ARBA00032824"/>
    </source>
</evidence>
<dbReference type="CDD" id="cd02970">
    <property type="entry name" value="PRX_like2"/>
    <property type="match status" value="1"/>
</dbReference>
<gene>
    <name evidence="14" type="ordered locus">Kkor_0742</name>
</gene>
<feature type="domain" description="Thioredoxin" evidence="13">
    <location>
        <begin position="38"/>
        <end position="211"/>
    </location>
</feature>
<evidence type="ECO:0000259" key="13">
    <source>
        <dbReference type="PROSITE" id="PS51352"/>
    </source>
</evidence>
<keyword evidence="12" id="KW-0732">Signal</keyword>
<comment type="function">
    <text evidence="1">Thiol-specific peroxidase that catalyzes the reduction of hydrogen peroxide and organic hydroperoxides to water and alcohols, respectively. Plays a role in cell protection against oxidative stress by detoxifying peroxides and as sensor of hydrogen peroxide-mediated signaling events.</text>
</comment>
<keyword evidence="3" id="KW-0575">Peroxidase</keyword>
<dbReference type="PANTHER" id="PTHR42801">
    <property type="entry name" value="THIOREDOXIN-DEPENDENT PEROXIDE REDUCTASE"/>
    <property type="match status" value="1"/>
</dbReference>
<keyword evidence="7" id="KW-0676">Redox-active center</keyword>
<evidence type="ECO:0000256" key="1">
    <source>
        <dbReference type="ARBA" id="ARBA00003330"/>
    </source>
</evidence>
<dbReference type="PANTHER" id="PTHR42801:SF7">
    <property type="entry name" value="SLL1159 PROTEIN"/>
    <property type="match status" value="1"/>
</dbReference>
<dbReference type="HOGENOM" id="CLU_042529_5_1_6"/>
<keyword evidence="15" id="KW-1185">Reference proteome</keyword>
<dbReference type="InParanoid" id="C7RA43"/>
<keyword evidence="4" id="KW-0049">Antioxidant</keyword>
<dbReference type="GO" id="GO:0045454">
    <property type="term" value="P:cell redox homeostasis"/>
    <property type="evidence" value="ECO:0007669"/>
    <property type="project" value="TreeGrafter"/>
</dbReference>
<dbReference type="SUPFAM" id="SSF52833">
    <property type="entry name" value="Thioredoxin-like"/>
    <property type="match status" value="1"/>
</dbReference>
<feature type="chain" id="PRO_5002981369" description="thioredoxin-dependent peroxiredoxin" evidence="12">
    <location>
        <begin position="23"/>
        <end position="214"/>
    </location>
</feature>
<evidence type="ECO:0000256" key="4">
    <source>
        <dbReference type="ARBA" id="ARBA00022862"/>
    </source>
</evidence>
<dbReference type="OrthoDB" id="9809746at2"/>
<dbReference type="EMBL" id="CP001707">
    <property type="protein sequence ID" value="ACV26162.1"/>
    <property type="molecule type" value="Genomic_DNA"/>
</dbReference>
<dbReference type="GO" id="GO:0008379">
    <property type="term" value="F:thioredoxin peroxidase activity"/>
    <property type="evidence" value="ECO:0007669"/>
    <property type="project" value="TreeGrafter"/>
</dbReference>
<evidence type="ECO:0000313" key="15">
    <source>
        <dbReference type="Proteomes" id="UP000001231"/>
    </source>
</evidence>
<accession>C7RA43</accession>
<keyword evidence="5" id="KW-0560">Oxidoreductase</keyword>
<reference evidence="14" key="1">
    <citation type="journal article" date="2009" name="Stand. Genomic Sci.">
        <title>Complete genome sequence of Kangiella koreensis type strain (SW-125).</title>
        <authorList>
            <person name="Han C."/>
            <person name="Sikorski J."/>
            <person name="Lapidus A."/>
            <person name="Nolan M."/>
            <person name="Glavina Del Rio T."/>
            <person name="Tice H."/>
            <person name="Cheng J.F."/>
            <person name="Lucas S."/>
            <person name="Chen F."/>
            <person name="Copeland A."/>
            <person name="Ivanova N."/>
            <person name="Mavromatis K."/>
            <person name="Ovchinnikova G."/>
            <person name="Pati A."/>
            <person name="Bruce D."/>
            <person name="Goodwin L."/>
            <person name="Pitluck S."/>
            <person name="Chen A."/>
            <person name="Palaniappan K."/>
            <person name="Land M."/>
            <person name="Hauser L."/>
            <person name="Chang Y.J."/>
            <person name="Jeffries C.D."/>
            <person name="Chain P."/>
            <person name="Saunders E."/>
            <person name="Brettin T."/>
            <person name="Goker M."/>
            <person name="Tindall B.J."/>
            <person name="Bristow J."/>
            <person name="Eisen J.A."/>
            <person name="Markowitz V."/>
            <person name="Hugenholtz P."/>
            <person name="Kyrpides N.C."/>
            <person name="Klenk H.P."/>
            <person name="Detter J.C."/>
        </authorList>
    </citation>
    <scope>NUCLEOTIDE SEQUENCE [LARGE SCALE GENOMIC DNA]</scope>
    <source>
        <strain evidence="14">DSM 16069</strain>
    </source>
</reference>
<dbReference type="Gene3D" id="3.40.30.10">
    <property type="entry name" value="Glutaredoxin"/>
    <property type="match status" value="1"/>
</dbReference>
<feature type="signal peptide" evidence="12">
    <location>
        <begin position="1"/>
        <end position="22"/>
    </location>
</feature>